<dbReference type="Gene3D" id="3.40.190.290">
    <property type="match status" value="1"/>
</dbReference>
<dbReference type="AlphaFoldDB" id="A0A158AIT1"/>
<comment type="caution">
    <text evidence="2">The sequence shown here is derived from an EMBL/GenBank/DDBJ whole genome shotgun (WGS) entry which is preliminary data.</text>
</comment>
<organism evidence="2 3">
    <name type="scientific">Caballeronia catudaia</name>
    <dbReference type="NCBI Taxonomy" id="1777136"/>
    <lineage>
        <taxon>Bacteria</taxon>
        <taxon>Pseudomonadati</taxon>
        <taxon>Pseudomonadota</taxon>
        <taxon>Betaproteobacteria</taxon>
        <taxon>Burkholderiales</taxon>
        <taxon>Burkholderiaceae</taxon>
        <taxon>Caballeronia</taxon>
    </lineage>
</organism>
<name>A0A158AIT1_9BURK</name>
<dbReference type="InterPro" id="IPR058163">
    <property type="entry name" value="LysR-type_TF_proteobact-type"/>
</dbReference>
<comment type="similarity">
    <text evidence="1">Belongs to the LysR transcriptional regulatory family.</text>
</comment>
<evidence type="ECO:0000256" key="1">
    <source>
        <dbReference type="ARBA" id="ARBA00009437"/>
    </source>
</evidence>
<keyword evidence="3" id="KW-1185">Reference proteome</keyword>
<dbReference type="GO" id="GO:0003700">
    <property type="term" value="F:DNA-binding transcription factor activity"/>
    <property type="evidence" value="ECO:0007669"/>
    <property type="project" value="TreeGrafter"/>
</dbReference>
<proteinExistence type="inferred from homology"/>
<dbReference type="PANTHER" id="PTHR30537">
    <property type="entry name" value="HTH-TYPE TRANSCRIPTIONAL REGULATOR"/>
    <property type="match status" value="1"/>
</dbReference>
<dbReference type="EMBL" id="FCOF02000008">
    <property type="protein sequence ID" value="SAK57526.1"/>
    <property type="molecule type" value="Genomic_DNA"/>
</dbReference>
<dbReference type="GO" id="GO:0006351">
    <property type="term" value="P:DNA-templated transcription"/>
    <property type="evidence" value="ECO:0007669"/>
    <property type="project" value="TreeGrafter"/>
</dbReference>
<accession>A0A158AIT1</accession>
<gene>
    <name evidence="2" type="ORF">AWB75_02232</name>
</gene>
<sequence>MRAPSVIRARYARAPYSRELRPRNLQCRIPLAASDATAIPRGRLRVHAAPDLSRAQLMSTIVEYRRAHPRVTVDLFPDYPLQGASVYAVYPSRQHVDAKIRTFVEFLSASLKDKFDAAPATSAPRVVAQEVTA</sequence>
<evidence type="ECO:0000313" key="2">
    <source>
        <dbReference type="EMBL" id="SAK57526.1"/>
    </source>
</evidence>
<dbReference type="Proteomes" id="UP000054870">
    <property type="component" value="Unassembled WGS sequence"/>
</dbReference>
<dbReference type="GO" id="GO:0043565">
    <property type="term" value="F:sequence-specific DNA binding"/>
    <property type="evidence" value="ECO:0007669"/>
    <property type="project" value="TreeGrafter"/>
</dbReference>
<protein>
    <submittedName>
        <fullName evidence="2">LysR family transcriptional regulator</fullName>
    </submittedName>
</protein>
<dbReference type="PANTHER" id="PTHR30537:SF5">
    <property type="entry name" value="HTH-TYPE TRANSCRIPTIONAL ACTIVATOR TTDR-RELATED"/>
    <property type="match status" value="1"/>
</dbReference>
<evidence type="ECO:0000313" key="3">
    <source>
        <dbReference type="Proteomes" id="UP000054870"/>
    </source>
</evidence>
<reference evidence="2" key="1">
    <citation type="submission" date="2016-01" db="EMBL/GenBank/DDBJ databases">
        <authorList>
            <person name="Peeters C."/>
        </authorList>
    </citation>
    <scope>NUCLEOTIDE SEQUENCE [LARGE SCALE GENOMIC DNA]</scope>
    <source>
        <strain evidence="2">LMG 29318</strain>
    </source>
</reference>